<keyword evidence="1" id="KW-0175">Coiled coil</keyword>
<gene>
    <name evidence="2" type="ORF">K8V56_15080</name>
</gene>
<name>A0A921G138_SPOPS</name>
<reference evidence="2" key="1">
    <citation type="journal article" date="2021" name="PeerJ">
        <title>Extensive microbial diversity within the chicken gut microbiome revealed by metagenomics and culture.</title>
        <authorList>
            <person name="Gilroy R."/>
            <person name="Ravi A."/>
            <person name="Getino M."/>
            <person name="Pursley I."/>
            <person name="Horton D.L."/>
            <person name="Alikhan N.F."/>
            <person name="Baker D."/>
            <person name="Gharbi K."/>
            <person name="Hall N."/>
            <person name="Watson M."/>
            <person name="Adriaenssens E.M."/>
            <person name="Foster-Nyarko E."/>
            <person name="Jarju S."/>
            <person name="Secka A."/>
            <person name="Antonio M."/>
            <person name="Oren A."/>
            <person name="Chaudhuri R.R."/>
            <person name="La Ragione R."/>
            <person name="Hildebrand F."/>
            <person name="Pallen M.J."/>
        </authorList>
    </citation>
    <scope>NUCLEOTIDE SEQUENCE</scope>
    <source>
        <strain evidence="2">CHK171-7178</strain>
    </source>
</reference>
<proteinExistence type="predicted"/>
<feature type="coiled-coil region" evidence="1">
    <location>
        <begin position="85"/>
        <end position="119"/>
    </location>
</feature>
<evidence type="ECO:0000256" key="1">
    <source>
        <dbReference type="SAM" id="Coils"/>
    </source>
</evidence>
<evidence type="ECO:0000313" key="3">
    <source>
        <dbReference type="Proteomes" id="UP000698173"/>
    </source>
</evidence>
<reference evidence="2" key="2">
    <citation type="submission" date="2021-09" db="EMBL/GenBank/DDBJ databases">
        <authorList>
            <person name="Gilroy R."/>
        </authorList>
    </citation>
    <scope>NUCLEOTIDE SEQUENCE</scope>
    <source>
        <strain evidence="2">CHK171-7178</strain>
    </source>
</reference>
<dbReference type="Proteomes" id="UP000698173">
    <property type="component" value="Unassembled WGS sequence"/>
</dbReference>
<comment type="caution">
    <text evidence="2">The sequence shown here is derived from an EMBL/GenBank/DDBJ whole genome shotgun (WGS) entry which is preliminary data.</text>
</comment>
<dbReference type="Pfam" id="PF19776">
    <property type="entry name" value="DUF6262"/>
    <property type="match status" value="1"/>
</dbReference>
<protein>
    <submittedName>
        <fullName evidence="2">DUF6262 family protein</fullName>
    </submittedName>
</protein>
<sequence>MTRKSNTTAIIQLSKEKSEKTRIRVEKTISEMALKKEKINFNSVAQKASVSKSWLYKQKDIRTRIETLRGMQISELVPRKQSKNLRSEDSLIKTLKIRIKALEEENKQLRDQVQKLHGKLF</sequence>
<dbReference type="EMBL" id="DYWT01000241">
    <property type="protein sequence ID" value="HJF33083.1"/>
    <property type="molecule type" value="Genomic_DNA"/>
</dbReference>
<evidence type="ECO:0000313" key="2">
    <source>
        <dbReference type="EMBL" id="HJF33083.1"/>
    </source>
</evidence>
<accession>A0A921G138</accession>
<dbReference type="AlphaFoldDB" id="A0A921G138"/>
<dbReference type="InterPro" id="IPR046229">
    <property type="entry name" value="TnpC-like"/>
</dbReference>
<organism evidence="2 3">
    <name type="scientific">Sporosarcina psychrophila</name>
    <name type="common">Bacillus psychrophilus</name>
    <dbReference type="NCBI Taxonomy" id="1476"/>
    <lineage>
        <taxon>Bacteria</taxon>
        <taxon>Bacillati</taxon>
        <taxon>Bacillota</taxon>
        <taxon>Bacilli</taxon>
        <taxon>Bacillales</taxon>
        <taxon>Caryophanaceae</taxon>
        <taxon>Sporosarcina</taxon>
    </lineage>
</organism>